<gene>
    <name evidence="3" type="ORF">C725_1938</name>
</gene>
<sequence length="457" mass="50649">MAGGTGLLAAAGAAQPFALSAQERGASVDGSRSASLFLPDDGPAPATIDRLPLDWSKERTRTLQAQLERAGYDGILLTNQWNIIYFTGLWHTTTERMIHCFIPTQGSSPIWFYPALDRDLIRSWWFEDGDMYFDWLDVAGAMPNEGIVKKGPTRDLWVWLMEGLKRRGFAGRPLAVDKELVPTAQKKVVDVLGSPMAAADDLCLAMRMRKTPLEIALTRRAYSYFDRIHAFARDLILTHGTDLVDYEVAHAAEKFGTDLIMNDLNFDGKPHSAVGVSVGVKCRAGQPTGYPHPNQFYYNKVERGQALQVSGVVRIGGCGGECYRPYMIGPRTAHMEKIWTGARDACLMQKDLSRKGTECADVAYAIHELQVGRGLQDYIYHRPAHGEGMEGHQPPYLALGDHTILDTGMMFSVEPGLFDPQTGVGANFSDGFIVQDEGPSLQMSRLPWSEEWAFIDI</sequence>
<proteinExistence type="predicted"/>
<dbReference type="EMBL" id="AMRV01000006">
    <property type="protein sequence ID" value="EMD82551.1"/>
    <property type="molecule type" value="Genomic_DNA"/>
</dbReference>
<keyword evidence="4" id="KW-1185">Reference proteome</keyword>
<dbReference type="SUPFAM" id="SSF55920">
    <property type="entry name" value="Creatinase/aminopeptidase"/>
    <property type="match status" value="1"/>
</dbReference>
<evidence type="ECO:0000259" key="2">
    <source>
        <dbReference type="Pfam" id="PF01321"/>
    </source>
</evidence>
<organism evidence="3 4">
    <name type="scientific">Pacificimonas flava</name>
    <dbReference type="NCBI Taxonomy" id="1234595"/>
    <lineage>
        <taxon>Bacteria</taxon>
        <taxon>Pseudomonadati</taxon>
        <taxon>Pseudomonadota</taxon>
        <taxon>Alphaproteobacteria</taxon>
        <taxon>Sphingomonadales</taxon>
        <taxon>Sphingosinicellaceae</taxon>
        <taxon>Pacificimonas</taxon>
    </lineage>
</organism>
<evidence type="ECO:0000259" key="1">
    <source>
        <dbReference type="Pfam" id="PF00557"/>
    </source>
</evidence>
<reference evidence="3 4" key="1">
    <citation type="journal article" date="2013" name="Genome Announc.">
        <title>Draft Genome Sequence of Strain JLT2015T, Belonging to the Family Sphingomonadaceae of the Alphaproteobacteria.</title>
        <authorList>
            <person name="Tang K."/>
            <person name="Liu K."/>
            <person name="Li S."/>
            <person name="Jiao N."/>
        </authorList>
    </citation>
    <scope>NUCLEOTIDE SEQUENCE [LARGE SCALE GENOMIC DNA]</scope>
    <source>
        <strain evidence="3 4">JLT2015</strain>
    </source>
</reference>
<dbReference type="InterPro" id="IPR036005">
    <property type="entry name" value="Creatinase/aminopeptidase-like"/>
</dbReference>
<dbReference type="InterPro" id="IPR000587">
    <property type="entry name" value="Creatinase_N"/>
</dbReference>
<evidence type="ECO:0000313" key="3">
    <source>
        <dbReference type="EMBL" id="EMD82551.1"/>
    </source>
</evidence>
<dbReference type="InterPro" id="IPR000994">
    <property type="entry name" value="Pept_M24"/>
</dbReference>
<dbReference type="CDD" id="cd01066">
    <property type="entry name" value="APP_MetAP"/>
    <property type="match status" value="1"/>
</dbReference>
<feature type="domain" description="Peptidase M24" evidence="1">
    <location>
        <begin position="245"/>
        <end position="435"/>
    </location>
</feature>
<name>M2TLI9_9SPHN</name>
<evidence type="ECO:0000313" key="4">
    <source>
        <dbReference type="Proteomes" id="UP000011717"/>
    </source>
</evidence>
<dbReference type="InterPro" id="IPR050659">
    <property type="entry name" value="Peptidase_M24B"/>
</dbReference>
<dbReference type="AlphaFoldDB" id="M2TLI9"/>
<dbReference type="PATRIC" id="fig|1234595.3.peg.1939"/>
<dbReference type="Gene3D" id="3.40.350.10">
    <property type="entry name" value="Creatinase/prolidase N-terminal domain"/>
    <property type="match status" value="1"/>
</dbReference>
<protein>
    <submittedName>
        <fullName evidence="3">Peptidase M24</fullName>
    </submittedName>
</protein>
<dbReference type="Gene3D" id="3.90.230.10">
    <property type="entry name" value="Creatinase/methionine aminopeptidase superfamily"/>
    <property type="match status" value="1"/>
</dbReference>
<dbReference type="Pfam" id="PF01321">
    <property type="entry name" value="Creatinase_N"/>
    <property type="match status" value="1"/>
</dbReference>
<comment type="caution">
    <text evidence="3">The sequence shown here is derived from an EMBL/GenBank/DDBJ whole genome shotgun (WGS) entry which is preliminary data.</text>
</comment>
<dbReference type="Proteomes" id="UP000011717">
    <property type="component" value="Unassembled WGS sequence"/>
</dbReference>
<dbReference type="PANTHER" id="PTHR46112:SF2">
    <property type="entry name" value="XAA-PRO AMINOPEPTIDASE P-RELATED"/>
    <property type="match status" value="1"/>
</dbReference>
<accession>M2TLI9</accession>
<dbReference type="InterPro" id="IPR029149">
    <property type="entry name" value="Creatin/AminoP/Spt16_N"/>
</dbReference>
<dbReference type="Pfam" id="PF00557">
    <property type="entry name" value="Peptidase_M24"/>
    <property type="match status" value="1"/>
</dbReference>
<dbReference type="SUPFAM" id="SSF53092">
    <property type="entry name" value="Creatinase/prolidase N-terminal domain"/>
    <property type="match status" value="1"/>
</dbReference>
<dbReference type="PANTHER" id="PTHR46112">
    <property type="entry name" value="AMINOPEPTIDASE"/>
    <property type="match status" value="1"/>
</dbReference>
<feature type="domain" description="Creatinase N-terminal" evidence="2">
    <location>
        <begin position="59"/>
        <end position="110"/>
    </location>
</feature>